<keyword evidence="3" id="KW-1185">Reference proteome</keyword>
<evidence type="ECO:0000313" key="3">
    <source>
        <dbReference type="Proteomes" id="UP000219356"/>
    </source>
</evidence>
<evidence type="ECO:0008006" key="4">
    <source>
        <dbReference type="Google" id="ProtNLM"/>
    </source>
</evidence>
<keyword evidence="1" id="KW-0472">Membrane</keyword>
<keyword evidence="1" id="KW-0812">Transmembrane</keyword>
<gene>
    <name evidence="2" type="ORF">SAMN05421503_2281</name>
</gene>
<evidence type="ECO:0000256" key="1">
    <source>
        <dbReference type="SAM" id="Phobius"/>
    </source>
</evidence>
<sequence length="145" mass="16561">MEQIIISKKAKKLLVMLSLAVLILIVILIIVPRISVSHDKTLEASLHEQLQTASSETFDFGDHIDYEWKEVIIFPPYTDEAYMKAKLGMRFHDPVDMSLRDDMELVVVVKDNGTFAYARAFTRYGYLQQQQDNITPENAVIGSEP</sequence>
<evidence type="ECO:0000313" key="2">
    <source>
        <dbReference type="EMBL" id="SNZ14234.1"/>
    </source>
</evidence>
<dbReference type="RefSeq" id="WP_143596018.1">
    <property type="nucleotide sequence ID" value="NZ_OBEK01000003.1"/>
</dbReference>
<protein>
    <recommendedName>
        <fullName evidence="4">DUF4830 domain-containing protein</fullName>
    </recommendedName>
</protein>
<proteinExistence type="predicted"/>
<dbReference type="Proteomes" id="UP000219356">
    <property type="component" value="Unassembled WGS sequence"/>
</dbReference>
<reference evidence="3" key="1">
    <citation type="submission" date="2017-09" db="EMBL/GenBank/DDBJ databases">
        <authorList>
            <person name="Varghese N."/>
            <person name="Submissions S."/>
        </authorList>
    </citation>
    <scope>NUCLEOTIDE SEQUENCE [LARGE SCALE GENOMIC DNA]</scope>
    <source>
        <strain evidence="3">CGMCC 1.8913</strain>
    </source>
</reference>
<dbReference type="EMBL" id="OBEK01000003">
    <property type="protein sequence ID" value="SNZ14234.1"/>
    <property type="molecule type" value="Genomic_DNA"/>
</dbReference>
<organism evidence="2 3">
    <name type="scientific">Terribacillus aidingensis</name>
    <dbReference type="NCBI Taxonomy" id="586416"/>
    <lineage>
        <taxon>Bacteria</taxon>
        <taxon>Bacillati</taxon>
        <taxon>Bacillota</taxon>
        <taxon>Bacilli</taxon>
        <taxon>Bacillales</taxon>
        <taxon>Bacillaceae</taxon>
        <taxon>Terribacillus</taxon>
    </lineage>
</organism>
<feature type="transmembrane region" description="Helical" evidence="1">
    <location>
        <begin position="12"/>
        <end position="31"/>
    </location>
</feature>
<dbReference type="OrthoDB" id="8778044at2"/>
<accession>A0A285NXM4</accession>
<name>A0A285NXM4_9BACI</name>
<keyword evidence="1" id="KW-1133">Transmembrane helix</keyword>
<dbReference type="AlphaFoldDB" id="A0A285NXM4"/>